<evidence type="ECO:0000313" key="13">
    <source>
        <dbReference type="Proteomes" id="UP001291623"/>
    </source>
</evidence>
<dbReference type="PROSITE" id="PS50982">
    <property type="entry name" value="MBD"/>
    <property type="match status" value="1"/>
</dbReference>
<dbReference type="Pfam" id="PF01429">
    <property type="entry name" value="MBD"/>
    <property type="match status" value="1"/>
</dbReference>
<dbReference type="SMART" id="SM00391">
    <property type="entry name" value="MBD"/>
    <property type="match status" value="1"/>
</dbReference>
<dbReference type="FunFam" id="3.30.890.10:FF:000012">
    <property type="entry name" value="Methyl-CpG-binding domain-containing protein 1"/>
    <property type="match status" value="1"/>
</dbReference>
<feature type="domain" description="CW-type" evidence="11">
    <location>
        <begin position="81"/>
        <end position="140"/>
    </location>
</feature>
<dbReference type="CDD" id="cd01396">
    <property type="entry name" value="MeCP2_MBD"/>
    <property type="match status" value="1"/>
</dbReference>
<feature type="domain" description="MBD" evidence="10">
    <location>
        <begin position="146"/>
        <end position="220"/>
    </location>
</feature>
<keyword evidence="5" id="KW-0805">Transcription regulation</keyword>
<evidence type="ECO:0000256" key="2">
    <source>
        <dbReference type="ARBA" id="ARBA00022723"/>
    </source>
</evidence>
<dbReference type="Pfam" id="PF07496">
    <property type="entry name" value="zf-CW"/>
    <property type="match status" value="1"/>
</dbReference>
<dbReference type="AlphaFoldDB" id="A0AAE1SDN9"/>
<evidence type="ECO:0000256" key="3">
    <source>
        <dbReference type="ARBA" id="ARBA00022771"/>
    </source>
</evidence>
<dbReference type="InterPro" id="IPR011124">
    <property type="entry name" value="Znf_CW"/>
</dbReference>
<keyword evidence="2" id="KW-0479">Metal-binding</keyword>
<evidence type="ECO:0000256" key="1">
    <source>
        <dbReference type="ARBA" id="ARBA00004123"/>
    </source>
</evidence>
<dbReference type="EMBL" id="JAVYJV010000006">
    <property type="protein sequence ID" value="KAK4368878.1"/>
    <property type="molecule type" value="Genomic_DNA"/>
</dbReference>
<feature type="region of interest" description="Disordered" evidence="9">
    <location>
        <begin position="1"/>
        <end position="41"/>
    </location>
</feature>
<evidence type="ECO:0000259" key="11">
    <source>
        <dbReference type="PROSITE" id="PS51050"/>
    </source>
</evidence>
<feature type="region of interest" description="Disordered" evidence="9">
    <location>
        <begin position="129"/>
        <end position="148"/>
    </location>
</feature>
<dbReference type="InterPro" id="IPR001739">
    <property type="entry name" value="Methyl_CpG_DNA-bd"/>
</dbReference>
<sequence length="324" mass="36001">MEKDHADVVTPDIVATQTQKHEEVTSSIGEKENEAGMDGENHDENAEKQLVLYDPAIAAATFKVKHPSARKRSLANYTSRAAKVGAFAVQCARCFKWRYIPTMEKYEVIREHLFEQLFYCETTREWNSNKSCEDPPDLTQDGSRPWAIDKPNIPLPPPGWERLLRIRAESGTSFADVYYVTPSGKQLRSKVQIQKYLEQHSEYVAEGVKDTQFSFQIPRPLQQNYVKKRLASSLDESISIVVIVNPISWVVPVGNTGLLGGLASSAPSDTVPLDVPVSFAPSDAAPLDVPVPSAPCDAAPLDVPDGYYPKKPKRMVESDDVVKV</sequence>
<evidence type="ECO:0000256" key="6">
    <source>
        <dbReference type="ARBA" id="ARBA00023125"/>
    </source>
</evidence>
<dbReference type="Gene3D" id="3.30.890.10">
    <property type="entry name" value="Methyl-cpg-binding Protein 2, Chain A"/>
    <property type="match status" value="1"/>
</dbReference>
<evidence type="ECO:0000313" key="12">
    <source>
        <dbReference type="EMBL" id="KAK4368878.1"/>
    </source>
</evidence>
<keyword evidence="3" id="KW-0863">Zinc-finger</keyword>
<gene>
    <name evidence="12" type="ORF">RND71_012670</name>
</gene>
<evidence type="ECO:0000256" key="9">
    <source>
        <dbReference type="SAM" id="MobiDB-lite"/>
    </source>
</evidence>
<dbReference type="GO" id="GO:0008270">
    <property type="term" value="F:zinc ion binding"/>
    <property type="evidence" value="ECO:0007669"/>
    <property type="project" value="UniProtKB-KW"/>
</dbReference>
<accession>A0AAE1SDN9</accession>
<proteinExistence type="predicted"/>
<organism evidence="12 13">
    <name type="scientific">Anisodus tanguticus</name>
    <dbReference type="NCBI Taxonomy" id="243964"/>
    <lineage>
        <taxon>Eukaryota</taxon>
        <taxon>Viridiplantae</taxon>
        <taxon>Streptophyta</taxon>
        <taxon>Embryophyta</taxon>
        <taxon>Tracheophyta</taxon>
        <taxon>Spermatophyta</taxon>
        <taxon>Magnoliopsida</taxon>
        <taxon>eudicotyledons</taxon>
        <taxon>Gunneridae</taxon>
        <taxon>Pentapetalae</taxon>
        <taxon>asterids</taxon>
        <taxon>lamiids</taxon>
        <taxon>Solanales</taxon>
        <taxon>Solanaceae</taxon>
        <taxon>Solanoideae</taxon>
        <taxon>Hyoscyameae</taxon>
        <taxon>Anisodus</taxon>
    </lineage>
</organism>
<keyword evidence="13" id="KW-1185">Reference proteome</keyword>
<dbReference type="PANTHER" id="PTHR12396:SF0">
    <property type="entry name" value="METHYL-CPG BINDING DOMAIN PROTEIN-LIKE, ISOFORM C"/>
    <property type="match status" value="1"/>
</dbReference>
<feature type="compositionally biased region" description="Basic and acidic residues" evidence="9">
    <location>
        <begin position="19"/>
        <end position="41"/>
    </location>
</feature>
<keyword evidence="6" id="KW-0238">DNA-binding</keyword>
<keyword evidence="7" id="KW-0804">Transcription</keyword>
<evidence type="ECO:0000256" key="7">
    <source>
        <dbReference type="ARBA" id="ARBA00023163"/>
    </source>
</evidence>
<protein>
    <submittedName>
        <fullName evidence="12">Uncharacterized protein</fullName>
    </submittedName>
</protein>
<keyword evidence="4" id="KW-0862">Zinc</keyword>
<dbReference type="Gene3D" id="3.30.40.100">
    <property type="match status" value="1"/>
</dbReference>
<evidence type="ECO:0000259" key="10">
    <source>
        <dbReference type="PROSITE" id="PS50982"/>
    </source>
</evidence>
<dbReference type="InterPro" id="IPR016177">
    <property type="entry name" value="DNA-bd_dom_sf"/>
</dbReference>
<dbReference type="PROSITE" id="PS51050">
    <property type="entry name" value="ZF_CW"/>
    <property type="match status" value="1"/>
</dbReference>
<evidence type="ECO:0000256" key="5">
    <source>
        <dbReference type="ARBA" id="ARBA00023015"/>
    </source>
</evidence>
<dbReference type="GO" id="GO:0000118">
    <property type="term" value="C:histone deacetylase complex"/>
    <property type="evidence" value="ECO:0007669"/>
    <property type="project" value="UniProtKB-ARBA"/>
</dbReference>
<evidence type="ECO:0000256" key="8">
    <source>
        <dbReference type="ARBA" id="ARBA00023242"/>
    </source>
</evidence>
<comment type="caution">
    <text evidence="12">The sequence shown here is derived from an EMBL/GenBank/DDBJ whole genome shotgun (WGS) entry which is preliminary data.</text>
</comment>
<dbReference type="SUPFAM" id="SSF54171">
    <property type="entry name" value="DNA-binding domain"/>
    <property type="match status" value="1"/>
</dbReference>
<name>A0AAE1SDN9_9SOLA</name>
<reference evidence="12" key="1">
    <citation type="submission" date="2023-12" db="EMBL/GenBank/DDBJ databases">
        <title>Genome assembly of Anisodus tanguticus.</title>
        <authorList>
            <person name="Wang Y.-J."/>
        </authorList>
    </citation>
    <scope>NUCLEOTIDE SEQUENCE</scope>
    <source>
        <strain evidence="12">KB-2021</strain>
        <tissue evidence="12">Leaf</tissue>
    </source>
</reference>
<dbReference type="Proteomes" id="UP001291623">
    <property type="component" value="Unassembled WGS sequence"/>
</dbReference>
<evidence type="ECO:0000256" key="4">
    <source>
        <dbReference type="ARBA" id="ARBA00022833"/>
    </source>
</evidence>
<dbReference type="GO" id="GO:0003677">
    <property type="term" value="F:DNA binding"/>
    <property type="evidence" value="ECO:0007669"/>
    <property type="project" value="UniProtKB-KW"/>
</dbReference>
<dbReference type="PANTHER" id="PTHR12396">
    <property type="entry name" value="METHYL-CPG BINDING PROTEIN, MBD"/>
    <property type="match status" value="1"/>
</dbReference>
<comment type="subcellular location">
    <subcellularLocation>
        <location evidence="1">Nucleus</location>
    </subcellularLocation>
</comment>
<keyword evidence="8" id="KW-0539">Nucleus</keyword>